<evidence type="ECO:0000313" key="1">
    <source>
        <dbReference type="EMBL" id="BAT92456.1"/>
    </source>
</evidence>
<gene>
    <name evidence="1" type="primary">Vigan.07G118200</name>
    <name evidence="1" type="ORF">VIGAN_07118200</name>
</gene>
<proteinExistence type="predicted"/>
<reference evidence="1 2" key="1">
    <citation type="journal article" date="2015" name="Sci. Rep.">
        <title>The power of single molecule real-time sequencing technology in the de novo assembly of a eukaryotic genome.</title>
        <authorList>
            <person name="Sakai H."/>
            <person name="Naito K."/>
            <person name="Ogiso-Tanaka E."/>
            <person name="Takahashi Y."/>
            <person name="Iseki K."/>
            <person name="Muto C."/>
            <person name="Satou K."/>
            <person name="Teruya K."/>
            <person name="Shiroma A."/>
            <person name="Shimoji M."/>
            <person name="Hirano T."/>
            <person name="Itoh T."/>
            <person name="Kaga A."/>
            <person name="Tomooka N."/>
        </authorList>
    </citation>
    <scope>NUCLEOTIDE SEQUENCE [LARGE SCALE GENOMIC DNA]</scope>
    <source>
        <strain evidence="2">cv. Shumari</strain>
    </source>
</reference>
<evidence type="ECO:0000313" key="2">
    <source>
        <dbReference type="Proteomes" id="UP000291084"/>
    </source>
</evidence>
<dbReference type="EMBL" id="AP015040">
    <property type="protein sequence ID" value="BAT92456.1"/>
    <property type="molecule type" value="Genomic_DNA"/>
</dbReference>
<sequence length="73" mass="8085">KALKENSMSIAPSTLLLSTQHAPPHITTRPCASFPPSFWGDNFLQYHSHSLVSFQGVAPSTTTLYFLHLPTLF</sequence>
<keyword evidence="2" id="KW-1185">Reference proteome</keyword>
<dbReference type="AlphaFoldDB" id="A0A0S3SI44"/>
<dbReference type="Proteomes" id="UP000291084">
    <property type="component" value="Chromosome 7"/>
</dbReference>
<name>A0A0S3SI44_PHAAN</name>
<feature type="non-terminal residue" evidence="1">
    <location>
        <position position="1"/>
    </location>
</feature>
<protein>
    <submittedName>
        <fullName evidence="1">Uncharacterized protein</fullName>
    </submittedName>
</protein>
<organism evidence="1 2">
    <name type="scientific">Vigna angularis var. angularis</name>
    <dbReference type="NCBI Taxonomy" id="157739"/>
    <lineage>
        <taxon>Eukaryota</taxon>
        <taxon>Viridiplantae</taxon>
        <taxon>Streptophyta</taxon>
        <taxon>Embryophyta</taxon>
        <taxon>Tracheophyta</taxon>
        <taxon>Spermatophyta</taxon>
        <taxon>Magnoliopsida</taxon>
        <taxon>eudicotyledons</taxon>
        <taxon>Gunneridae</taxon>
        <taxon>Pentapetalae</taxon>
        <taxon>rosids</taxon>
        <taxon>fabids</taxon>
        <taxon>Fabales</taxon>
        <taxon>Fabaceae</taxon>
        <taxon>Papilionoideae</taxon>
        <taxon>50 kb inversion clade</taxon>
        <taxon>NPAAA clade</taxon>
        <taxon>indigoferoid/millettioid clade</taxon>
        <taxon>Phaseoleae</taxon>
        <taxon>Vigna</taxon>
    </lineage>
</organism>
<accession>A0A0S3SI44</accession>